<dbReference type="InterPro" id="IPR036890">
    <property type="entry name" value="HATPase_C_sf"/>
</dbReference>
<dbReference type="CDD" id="cd17546">
    <property type="entry name" value="REC_hyHK_CKI1_RcsC-like"/>
    <property type="match status" value="1"/>
</dbReference>
<evidence type="ECO:0000256" key="6">
    <source>
        <dbReference type="SAM" id="Phobius"/>
    </source>
</evidence>
<proteinExistence type="predicted"/>
<dbReference type="InterPro" id="IPR011006">
    <property type="entry name" value="CheY-like_superfamily"/>
</dbReference>
<dbReference type="OrthoDB" id="1110027at2"/>
<keyword evidence="4" id="KW-0902">Two-component regulatory system</keyword>
<sequence>MLTKILNRLISQFIPEKEEKNDMATMTKSLLTNIIHFIFFFIILTQGIISLIDENLVLTVLLLLIVPMFAISYFIFRNQGSRNSQWSLLTILFLSFLVFIITGGNTGSDGFWAVLFPPVSLMLAGRKKGGYWSLLFLAMLSIYFIIPIGNSWLMSYSTEEKVILIAIYLTSFILGYTFQFIRSEVQLEKDRQILESENRYRAQENLINRISYQIRIPLNNITGILEMVENTQMDEKQREYFHTLQTSTNNLVDTINNLVFSSKTVFHFPEKNTSFNLYSLLNDTLQLLPKKSGETKFRFNLFIAGTIPNVLIGNSIKIKQILLNIIHSILKNTAHHNEQITVKVKRLPALPGNVELLFQVISNIKIPDQHSPFSEEGFYNSKDIDRINHSRLIDYLDLGITMKIIEAEGKTFNIFQEKNKTVFEFTSSFSTSLNTAIEPLNINSAININEKSSKTAKKLKEANILLAEDNSSNQQIILLYIKDSVNRVDVASNGKEVLNKFGRMKYDLILMDIQMPIMNGLKATKKIREIEQGTDTHTPIIAVTANAFPEDKTRCLAAGMDDFISKPFQPEELLRMIERHL</sequence>
<dbReference type="SUPFAM" id="SSF52172">
    <property type="entry name" value="CheY-like"/>
    <property type="match status" value="1"/>
</dbReference>
<protein>
    <recommendedName>
        <fullName evidence="2">histidine kinase</fullName>
        <ecNumber evidence="2">2.7.13.3</ecNumber>
    </recommendedName>
</protein>
<comment type="catalytic activity">
    <reaction evidence="1">
        <text>ATP + protein L-histidine = ADP + protein N-phospho-L-histidine.</text>
        <dbReference type="EC" id="2.7.13.3"/>
    </reaction>
</comment>
<dbReference type="PANTHER" id="PTHR45339:SF1">
    <property type="entry name" value="HYBRID SIGNAL TRANSDUCTION HISTIDINE KINASE J"/>
    <property type="match status" value="1"/>
</dbReference>
<dbReference type="PROSITE" id="PS50110">
    <property type="entry name" value="RESPONSE_REGULATORY"/>
    <property type="match status" value="1"/>
</dbReference>
<dbReference type="InterPro" id="IPR003661">
    <property type="entry name" value="HisK_dim/P_dom"/>
</dbReference>
<keyword evidence="9" id="KW-1185">Reference proteome</keyword>
<dbReference type="CDD" id="cd00082">
    <property type="entry name" value="HisKA"/>
    <property type="match status" value="1"/>
</dbReference>
<feature type="transmembrane region" description="Helical" evidence="6">
    <location>
        <begin position="30"/>
        <end position="49"/>
    </location>
</feature>
<evidence type="ECO:0000313" key="8">
    <source>
        <dbReference type="EMBL" id="SFE22224.1"/>
    </source>
</evidence>
<dbReference type="InterPro" id="IPR036097">
    <property type="entry name" value="HisK_dim/P_sf"/>
</dbReference>
<dbReference type="Gene3D" id="3.40.50.2300">
    <property type="match status" value="1"/>
</dbReference>
<evidence type="ECO:0000256" key="4">
    <source>
        <dbReference type="ARBA" id="ARBA00023012"/>
    </source>
</evidence>
<keyword evidence="3 5" id="KW-0597">Phosphoprotein</keyword>
<accession>A0A1I1YRK4</accession>
<dbReference type="eggNOG" id="COG0642">
    <property type="taxonomic scope" value="Bacteria"/>
</dbReference>
<keyword evidence="6" id="KW-1133">Transmembrane helix</keyword>
<dbReference type="Proteomes" id="UP000181976">
    <property type="component" value="Unassembled WGS sequence"/>
</dbReference>
<dbReference type="Gene3D" id="1.10.287.130">
    <property type="match status" value="1"/>
</dbReference>
<evidence type="ECO:0000256" key="1">
    <source>
        <dbReference type="ARBA" id="ARBA00000085"/>
    </source>
</evidence>
<name>A0A1I1YRK4_9BACT</name>
<dbReference type="SMART" id="SM00388">
    <property type="entry name" value="HisKA"/>
    <property type="match status" value="1"/>
</dbReference>
<dbReference type="RefSeq" id="WP_010527080.1">
    <property type="nucleotide sequence ID" value="NZ_AFSL01000026.1"/>
</dbReference>
<dbReference type="EMBL" id="FONA01000008">
    <property type="protein sequence ID" value="SFE22224.1"/>
    <property type="molecule type" value="Genomic_DNA"/>
</dbReference>
<dbReference type="GO" id="GO:0000155">
    <property type="term" value="F:phosphorelay sensor kinase activity"/>
    <property type="evidence" value="ECO:0007669"/>
    <property type="project" value="InterPro"/>
</dbReference>
<dbReference type="InParanoid" id="A0A1I1YRK4"/>
<feature type="domain" description="Response regulatory" evidence="7">
    <location>
        <begin position="463"/>
        <end position="581"/>
    </location>
</feature>
<evidence type="ECO:0000259" key="7">
    <source>
        <dbReference type="PROSITE" id="PS50110"/>
    </source>
</evidence>
<dbReference type="Pfam" id="PF00072">
    <property type="entry name" value="Response_reg"/>
    <property type="match status" value="1"/>
</dbReference>
<dbReference type="SUPFAM" id="SSF47384">
    <property type="entry name" value="Homodimeric domain of signal transducing histidine kinase"/>
    <property type="match status" value="1"/>
</dbReference>
<organism evidence="8 9">
    <name type="scientific">Thermophagus xiamenensis</name>
    <dbReference type="NCBI Taxonomy" id="385682"/>
    <lineage>
        <taxon>Bacteria</taxon>
        <taxon>Pseudomonadati</taxon>
        <taxon>Bacteroidota</taxon>
        <taxon>Bacteroidia</taxon>
        <taxon>Marinilabiliales</taxon>
        <taxon>Marinilabiliaceae</taxon>
        <taxon>Thermophagus</taxon>
    </lineage>
</organism>
<feature type="transmembrane region" description="Helical" evidence="6">
    <location>
        <begin position="132"/>
        <end position="150"/>
    </location>
</feature>
<evidence type="ECO:0000256" key="2">
    <source>
        <dbReference type="ARBA" id="ARBA00012438"/>
    </source>
</evidence>
<dbReference type="Gene3D" id="3.30.565.10">
    <property type="entry name" value="Histidine kinase-like ATPase, C-terminal domain"/>
    <property type="match status" value="1"/>
</dbReference>
<dbReference type="Pfam" id="PF00512">
    <property type="entry name" value="HisKA"/>
    <property type="match status" value="1"/>
</dbReference>
<reference evidence="8 9" key="1">
    <citation type="submission" date="2016-10" db="EMBL/GenBank/DDBJ databases">
        <authorList>
            <person name="de Groot N.N."/>
        </authorList>
    </citation>
    <scope>NUCLEOTIDE SEQUENCE [LARGE SCALE GENOMIC DNA]</scope>
    <source>
        <strain evidence="8 9">DSM 19012</strain>
    </source>
</reference>
<dbReference type="AlphaFoldDB" id="A0A1I1YRK4"/>
<dbReference type="PANTHER" id="PTHR45339">
    <property type="entry name" value="HYBRID SIGNAL TRANSDUCTION HISTIDINE KINASE J"/>
    <property type="match status" value="1"/>
</dbReference>
<dbReference type="EC" id="2.7.13.3" evidence="2"/>
<feature type="transmembrane region" description="Helical" evidence="6">
    <location>
        <begin position="88"/>
        <end position="104"/>
    </location>
</feature>
<feature type="modified residue" description="4-aspartylphosphate" evidence="5">
    <location>
        <position position="512"/>
    </location>
</feature>
<keyword evidence="6" id="KW-0812">Transmembrane</keyword>
<keyword evidence="6" id="KW-0472">Membrane</keyword>
<dbReference type="STRING" id="385682.SAMN05444380_10899"/>
<dbReference type="SMART" id="SM00448">
    <property type="entry name" value="REC"/>
    <property type="match status" value="1"/>
</dbReference>
<evidence type="ECO:0000256" key="3">
    <source>
        <dbReference type="ARBA" id="ARBA00022553"/>
    </source>
</evidence>
<dbReference type="InterPro" id="IPR001789">
    <property type="entry name" value="Sig_transdc_resp-reg_receiver"/>
</dbReference>
<feature type="transmembrane region" description="Helical" evidence="6">
    <location>
        <begin position="55"/>
        <end position="76"/>
    </location>
</feature>
<gene>
    <name evidence="8" type="ORF">SAMN05444380_10899</name>
</gene>
<evidence type="ECO:0000313" key="9">
    <source>
        <dbReference type="Proteomes" id="UP000181976"/>
    </source>
</evidence>
<evidence type="ECO:0000256" key="5">
    <source>
        <dbReference type="PROSITE-ProRule" id="PRU00169"/>
    </source>
</evidence>
<feature type="transmembrane region" description="Helical" evidence="6">
    <location>
        <begin position="162"/>
        <end position="181"/>
    </location>
</feature>